<dbReference type="GO" id="GO:0006888">
    <property type="term" value="P:endoplasmic reticulum to Golgi vesicle-mediated transport"/>
    <property type="evidence" value="ECO:0007669"/>
    <property type="project" value="EnsemblFungi"/>
</dbReference>
<dbReference type="InterPro" id="IPR031395">
    <property type="entry name" value="Sop4"/>
</dbReference>
<keyword evidence="5" id="KW-0813">Transport</keyword>
<evidence type="ECO:0000256" key="12">
    <source>
        <dbReference type="ARBA" id="ARBA00023180"/>
    </source>
</evidence>
<dbReference type="GeneID" id="96905664"/>
<dbReference type="Pfam" id="PF17081">
    <property type="entry name" value="SOP4"/>
    <property type="match status" value="1"/>
</dbReference>
<keyword evidence="11" id="KW-0472">Membrane</keyword>
<feature type="chain" id="PRO_5003411175" description="Protein SOP4" evidence="13">
    <location>
        <begin position="19"/>
        <end position="234"/>
    </location>
</feature>
<comment type="subcellular location">
    <subcellularLocation>
        <location evidence="2">Endoplasmic reticulum membrane</location>
        <topology evidence="2">Single-pass type I membrane protein</topology>
    </subcellularLocation>
</comment>
<keyword evidence="15" id="KW-1185">Reference proteome</keyword>
<evidence type="ECO:0000256" key="11">
    <source>
        <dbReference type="ARBA" id="ARBA00023136"/>
    </source>
</evidence>
<evidence type="ECO:0000313" key="14">
    <source>
        <dbReference type="EMBL" id="CCC71977.1"/>
    </source>
</evidence>
<dbReference type="STRING" id="1064592.G0VKE3"/>
<dbReference type="GO" id="GO:0005789">
    <property type="term" value="C:endoplasmic reticulum membrane"/>
    <property type="evidence" value="ECO:0007669"/>
    <property type="project" value="UniProtKB-SubCell"/>
</dbReference>
<keyword evidence="12" id="KW-0325">Glycoprotein</keyword>
<keyword evidence="7 13" id="KW-0732">Signal</keyword>
<dbReference type="FunCoup" id="G0VKE3">
    <property type="interactions" value="44"/>
</dbReference>
<sequence>MQILRIIWTALLMSFALASESASNGIIKGRFNYTMVNIHQYPVSRTHFTLYQIGNYSTNEPYFATTELKDNLGNFEFKNLPLNLGTNATTYFVMYPSSLDFNLKPNRILIEFTDRGNGTVESKAFKNYFGREFFPSKDITYPEKLESISMDPFIEIALVHIAPRRSYFQVRNAGILQSGIIGNILSSRWKTAAVITVICLAIFPFIVEKFDPETTKAMKEDALRKQREKYVIKN</sequence>
<evidence type="ECO:0000256" key="1">
    <source>
        <dbReference type="ARBA" id="ARBA00002205"/>
    </source>
</evidence>
<dbReference type="InParanoid" id="G0VKE3"/>
<comment type="similarity">
    <text evidence="3">Belongs to the SOP4 family.</text>
</comment>
<dbReference type="AlphaFoldDB" id="G0VKE3"/>
<evidence type="ECO:0000256" key="10">
    <source>
        <dbReference type="ARBA" id="ARBA00022989"/>
    </source>
</evidence>
<dbReference type="KEGG" id="ncs:NCAS_0I03090"/>
<accession>G0VKE3</accession>
<keyword evidence="6" id="KW-0812">Transmembrane</keyword>
<dbReference type="RefSeq" id="XP_003678319.1">
    <property type="nucleotide sequence ID" value="XM_003678271.1"/>
</dbReference>
<evidence type="ECO:0000256" key="8">
    <source>
        <dbReference type="ARBA" id="ARBA00022824"/>
    </source>
</evidence>
<comment type="function">
    <text evidence="1">Involved in the export of PMA1, possibly through the monitoring or assisting of PMA1 folding and acquisition of competence to enter vesicles.</text>
</comment>
<evidence type="ECO:0000256" key="4">
    <source>
        <dbReference type="ARBA" id="ARBA00020106"/>
    </source>
</evidence>
<evidence type="ECO:0000313" key="15">
    <source>
        <dbReference type="Proteomes" id="UP000001640"/>
    </source>
</evidence>
<evidence type="ECO:0000256" key="2">
    <source>
        <dbReference type="ARBA" id="ARBA00004115"/>
    </source>
</evidence>
<evidence type="ECO:0000256" key="5">
    <source>
        <dbReference type="ARBA" id="ARBA00022448"/>
    </source>
</evidence>
<dbReference type="Proteomes" id="UP000001640">
    <property type="component" value="Chromosome 9"/>
</dbReference>
<evidence type="ECO:0000256" key="3">
    <source>
        <dbReference type="ARBA" id="ARBA00007486"/>
    </source>
</evidence>
<proteinExistence type="inferred from homology"/>
<evidence type="ECO:0000256" key="7">
    <source>
        <dbReference type="ARBA" id="ARBA00022729"/>
    </source>
</evidence>
<dbReference type="HOGENOM" id="CLU_102669_0_0_1"/>
<dbReference type="eggNOG" id="ENOG502RXGD">
    <property type="taxonomic scope" value="Eukaryota"/>
</dbReference>
<keyword evidence="8" id="KW-0256">Endoplasmic reticulum</keyword>
<feature type="signal peptide" evidence="13">
    <location>
        <begin position="1"/>
        <end position="18"/>
    </location>
</feature>
<keyword evidence="9" id="KW-0653">Protein transport</keyword>
<dbReference type="OMA" id="PYITVEL"/>
<dbReference type="OrthoDB" id="27095at2759"/>
<keyword evidence="10" id="KW-1133">Transmembrane helix</keyword>
<name>G0VKE3_NAUCA</name>
<evidence type="ECO:0000256" key="9">
    <source>
        <dbReference type="ARBA" id="ARBA00022927"/>
    </source>
</evidence>
<dbReference type="GO" id="GO:0015031">
    <property type="term" value="P:protein transport"/>
    <property type="evidence" value="ECO:0007669"/>
    <property type="project" value="UniProtKB-KW"/>
</dbReference>
<organism evidence="14 15">
    <name type="scientific">Naumovozyma castellii</name>
    <name type="common">Yeast</name>
    <name type="synonym">Saccharomyces castellii</name>
    <dbReference type="NCBI Taxonomy" id="27288"/>
    <lineage>
        <taxon>Eukaryota</taxon>
        <taxon>Fungi</taxon>
        <taxon>Dikarya</taxon>
        <taxon>Ascomycota</taxon>
        <taxon>Saccharomycotina</taxon>
        <taxon>Saccharomycetes</taxon>
        <taxon>Saccharomycetales</taxon>
        <taxon>Saccharomycetaceae</taxon>
        <taxon>Naumovozyma</taxon>
    </lineage>
</organism>
<reference evidence="14 15" key="1">
    <citation type="journal article" date="2011" name="Proc. Natl. Acad. Sci. U.S.A.">
        <title>Evolutionary erosion of yeast sex chromosomes by mating-type switching accidents.</title>
        <authorList>
            <person name="Gordon J.L."/>
            <person name="Armisen D."/>
            <person name="Proux-Wera E."/>
            <person name="Oheigeartaigh S.S."/>
            <person name="Byrne K.P."/>
            <person name="Wolfe K.H."/>
        </authorList>
    </citation>
    <scope>NUCLEOTIDE SEQUENCE [LARGE SCALE GENOMIC DNA]</scope>
    <source>
        <strain evidence="15">ATCC 76901 / BCRC 22586 / CBS 4309 / NBRC 1992 / NRRL Y-12630</strain>
    </source>
</reference>
<dbReference type="EMBL" id="HE576760">
    <property type="protein sequence ID" value="CCC71977.1"/>
    <property type="molecule type" value="Genomic_DNA"/>
</dbReference>
<reference key="2">
    <citation type="submission" date="2011-08" db="EMBL/GenBank/DDBJ databases">
        <title>Genome sequence of Naumovozyma castellii.</title>
        <authorList>
            <person name="Gordon J.L."/>
            <person name="Armisen D."/>
            <person name="Proux-Wera E."/>
            <person name="OhEigeartaigh S.S."/>
            <person name="Byrne K.P."/>
            <person name="Wolfe K.H."/>
        </authorList>
    </citation>
    <scope>NUCLEOTIDE SEQUENCE</scope>
    <source>
        <strain>Type strain:CBS 4309</strain>
    </source>
</reference>
<gene>
    <name evidence="14" type="primary">NCAS0I03090</name>
    <name evidence="14" type="ordered locus">NCAS_0I03090</name>
</gene>
<protein>
    <recommendedName>
        <fullName evidence="4">Protein SOP4</fullName>
    </recommendedName>
</protein>
<evidence type="ECO:0000256" key="6">
    <source>
        <dbReference type="ARBA" id="ARBA00022692"/>
    </source>
</evidence>
<evidence type="ECO:0000256" key="13">
    <source>
        <dbReference type="SAM" id="SignalP"/>
    </source>
</evidence>